<organism evidence="9 10">
    <name type="scientific">Niveomyces insectorum RCEF 264</name>
    <dbReference type="NCBI Taxonomy" id="1081102"/>
    <lineage>
        <taxon>Eukaryota</taxon>
        <taxon>Fungi</taxon>
        <taxon>Dikarya</taxon>
        <taxon>Ascomycota</taxon>
        <taxon>Pezizomycotina</taxon>
        <taxon>Sordariomycetes</taxon>
        <taxon>Hypocreomycetidae</taxon>
        <taxon>Hypocreales</taxon>
        <taxon>Cordycipitaceae</taxon>
        <taxon>Niveomyces</taxon>
    </lineage>
</organism>
<dbReference type="PANTHER" id="PTHR47966:SF2">
    <property type="entry name" value="ASPERGILLOPEPSIN-1-RELATED"/>
    <property type="match status" value="1"/>
</dbReference>
<evidence type="ECO:0000256" key="7">
    <source>
        <dbReference type="SAM" id="SignalP"/>
    </source>
</evidence>
<dbReference type="Proteomes" id="UP000076874">
    <property type="component" value="Unassembled WGS sequence"/>
</dbReference>
<evidence type="ECO:0000256" key="1">
    <source>
        <dbReference type="ARBA" id="ARBA00007447"/>
    </source>
</evidence>
<evidence type="ECO:0000256" key="2">
    <source>
        <dbReference type="ARBA" id="ARBA00022670"/>
    </source>
</evidence>
<gene>
    <name evidence="9" type="ORF">SPI_07160</name>
</gene>
<accession>A0A167QC61</accession>
<dbReference type="PROSITE" id="PS51767">
    <property type="entry name" value="PEPTIDASE_A1"/>
    <property type="match status" value="1"/>
</dbReference>
<keyword evidence="2" id="KW-0645">Protease</keyword>
<dbReference type="PRINTS" id="PR00792">
    <property type="entry name" value="PEPSIN"/>
</dbReference>
<dbReference type="EMBL" id="AZHD01000014">
    <property type="protein sequence ID" value="OAA57501.1"/>
    <property type="molecule type" value="Genomic_DNA"/>
</dbReference>
<feature type="chain" id="PRO_5007891469" evidence="7">
    <location>
        <begin position="21"/>
        <end position="466"/>
    </location>
</feature>
<proteinExistence type="inferred from homology"/>
<reference evidence="9 10" key="1">
    <citation type="journal article" date="2016" name="Genome Biol. Evol.">
        <title>Divergent and convergent evolution of fungal pathogenicity.</title>
        <authorList>
            <person name="Shang Y."/>
            <person name="Xiao G."/>
            <person name="Zheng P."/>
            <person name="Cen K."/>
            <person name="Zhan S."/>
            <person name="Wang C."/>
        </authorList>
    </citation>
    <scope>NUCLEOTIDE SEQUENCE [LARGE SCALE GENOMIC DNA]</scope>
    <source>
        <strain evidence="9 10">RCEF 264</strain>
    </source>
</reference>
<evidence type="ECO:0000313" key="9">
    <source>
        <dbReference type="EMBL" id="OAA57501.1"/>
    </source>
</evidence>
<dbReference type="AlphaFoldDB" id="A0A167QC61"/>
<keyword evidence="4" id="KW-0378">Hydrolase</keyword>
<dbReference type="CDD" id="cd06097">
    <property type="entry name" value="Aspergillopepsin_like"/>
    <property type="match status" value="1"/>
</dbReference>
<dbReference type="Gene3D" id="2.40.70.10">
    <property type="entry name" value="Acid Proteases"/>
    <property type="match status" value="2"/>
</dbReference>
<feature type="active site" evidence="5">
    <location>
        <position position="352"/>
    </location>
</feature>
<keyword evidence="7" id="KW-0732">Signal</keyword>
<dbReference type="InterPro" id="IPR001461">
    <property type="entry name" value="Aspartic_peptidase_A1"/>
</dbReference>
<evidence type="ECO:0000256" key="5">
    <source>
        <dbReference type="PIRSR" id="PIRSR601461-1"/>
    </source>
</evidence>
<keyword evidence="3" id="KW-0064">Aspartyl protease</keyword>
<dbReference type="SUPFAM" id="SSF50630">
    <property type="entry name" value="Acid proteases"/>
    <property type="match status" value="1"/>
</dbReference>
<comment type="caution">
    <text evidence="9">The sequence shown here is derived from an EMBL/GenBank/DDBJ whole genome shotgun (WGS) entry which is preliminary data.</text>
</comment>
<evidence type="ECO:0000259" key="8">
    <source>
        <dbReference type="PROSITE" id="PS51767"/>
    </source>
</evidence>
<dbReference type="InterPro" id="IPR021109">
    <property type="entry name" value="Peptidase_aspartic_dom_sf"/>
</dbReference>
<evidence type="ECO:0000256" key="3">
    <source>
        <dbReference type="ARBA" id="ARBA00022750"/>
    </source>
</evidence>
<feature type="active site" evidence="5">
    <location>
        <position position="114"/>
    </location>
</feature>
<protein>
    <submittedName>
        <fullName evidence="9">Aspartic proteinase</fullName>
    </submittedName>
</protein>
<feature type="signal peptide" evidence="7">
    <location>
        <begin position="1"/>
        <end position="20"/>
    </location>
</feature>
<feature type="region of interest" description="Disordered" evidence="6">
    <location>
        <begin position="285"/>
        <end position="341"/>
    </location>
</feature>
<dbReference type="GO" id="GO:0004190">
    <property type="term" value="F:aspartic-type endopeptidase activity"/>
    <property type="evidence" value="ECO:0007669"/>
    <property type="project" value="UniProtKB-KW"/>
</dbReference>
<dbReference type="InterPro" id="IPR034163">
    <property type="entry name" value="Aspergillopepsin-like_cat_dom"/>
</dbReference>
<dbReference type="InterPro" id="IPR033121">
    <property type="entry name" value="PEPTIDASE_A1"/>
</dbReference>
<evidence type="ECO:0000256" key="4">
    <source>
        <dbReference type="ARBA" id="ARBA00022801"/>
    </source>
</evidence>
<dbReference type="STRING" id="1081102.A0A167QC61"/>
<dbReference type="GO" id="GO:0006508">
    <property type="term" value="P:proteolysis"/>
    <property type="evidence" value="ECO:0007669"/>
    <property type="project" value="UniProtKB-KW"/>
</dbReference>
<sequence length="466" mass="48877">MHHYGISLVCLLLLAMTAVARPATGSGASLLAPRNNGAAASPLSVSLVRNHAYARNGPAEYEWARAKYAQFAPGGAAGKVPASSIEALNQSYDREYLSPVYLGTPGQLCYLDLDTGSSDLWLFSSRTPAIFLEGQRVYSPERSSTALAVSNASWSASYGDGSYAGGSVYRDTVRLGELVLPNVTVEAATYVSRSLAADVAMSGILGLAFHLNSTPVPHQPTLLDTLVPRLGPNTLFAVDLKHAAPGAYHFGYVNASSYTGDITWRPLQPNATFWQFDLQAVHIGGDNASGGRGSDGGDDDGGDDDGGDDDGGNGGDGGDGGDDDDDGDGDGGDNNKPNAPIWRLHDWPMVADTGTTLLLLPADLAELYWSFVPGAVLSETDGGWVFPCNATLPDFSFGFADGWNASVPGRYLNFQNLTAANTRCYGGIQATIAPFGILGDAFLKALYVIFDVGNARLGLATKTLTT</sequence>
<feature type="domain" description="Peptidase A1" evidence="8">
    <location>
        <begin position="96"/>
        <end position="460"/>
    </location>
</feature>
<evidence type="ECO:0000256" key="6">
    <source>
        <dbReference type="SAM" id="MobiDB-lite"/>
    </source>
</evidence>
<feature type="compositionally biased region" description="Acidic residues" evidence="6">
    <location>
        <begin position="296"/>
        <end position="311"/>
    </location>
</feature>
<dbReference type="PANTHER" id="PTHR47966">
    <property type="entry name" value="BETA-SITE APP-CLEAVING ENZYME, ISOFORM A-RELATED"/>
    <property type="match status" value="1"/>
</dbReference>
<dbReference type="Pfam" id="PF00026">
    <property type="entry name" value="Asp"/>
    <property type="match status" value="2"/>
</dbReference>
<evidence type="ECO:0000313" key="10">
    <source>
        <dbReference type="Proteomes" id="UP000076874"/>
    </source>
</evidence>
<keyword evidence="10" id="KW-1185">Reference proteome</keyword>
<name>A0A167QC61_9HYPO</name>
<dbReference type="OrthoDB" id="2747330at2759"/>
<feature type="compositionally biased region" description="Acidic residues" evidence="6">
    <location>
        <begin position="319"/>
        <end position="331"/>
    </location>
</feature>
<comment type="similarity">
    <text evidence="1">Belongs to the peptidase A1 family.</text>
</comment>